<protein>
    <submittedName>
        <fullName evidence="2">Uncharacterized protein</fullName>
    </submittedName>
</protein>
<name>A0ABW4SUL5_9ACTN</name>
<organism evidence="2 3">
    <name type="scientific">Nonomuraea mangrovi</name>
    <dbReference type="NCBI Taxonomy" id="2316207"/>
    <lineage>
        <taxon>Bacteria</taxon>
        <taxon>Bacillati</taxon>
        <taxon>Actinomycetota</taxon>
        <taxon>Actinomycetes</taxon>
        <taxon>Streptosporangiales</taxon>
        <taxon>Streptosporangiaceae</taxon>
        <taxon>Nonomuraea</taxon>
    </lineage>
</organism>
<accession>A0ABW4SUL5</accession>
<feature type="region of interest" description="Disordered" evidence="1">
    <location>
        <begin position="27"/>
        <end position="130"/>
    </location>
</feature>
<evidence type="ECO:0000313" key="3">
    <source>
        <dbReference type="Proteomes" id="UP001597368"/>
    </source>
</evidence>
<proteinExistence type="predicted"/>
<keyword evidence="3" id="KW-1185">Reference proteome</keyword>
<evidence type="ECO:0000313" key="2">
    <source>
        <dbReference type="EMBL" id="MFD1933290.1"/>
    </source>
</evidence>
<gene>
    <name evidence="2" type="ORF">ACFSKW_17610</name>
</gene>
<reference evidence="3" key="1">
    <citation type="journal article" date="2019" name="Int. J. Syst. Evol. Microbiol.">
        <title>The Global Catalogue of Microorganisms (GCM) 10K type strain sequencing project: providing services to taxonomists for standard genome sequencing and annotation.</title>
        <authorList>
            <consortium name="The Broad Institute Genomics Platform"/>
            <consortium name="The Broad Institute Genome Sequencing Center for Infectious Disease"/>
            <person name="Wu L."/>
            <person name="Ma J."/>
        </authorList>
    </citation>
    <scope>NUCLEOTIDE SEQUENCE [LARGE SCALE GENOMIC DNA]</scope>
    <source>
        <strain evidence="3">ICMP 6774ER</strain>
    </source>
</reference>
<dbReference type="Proteomes" id="UP001597368">
    <property type="component" value="Unassembled WGS sequence"/>
</dbReference>
<dbReference type="EMBL" id="JBHUFV010000026">
    <property type="protein sequence ID" value="MFD1933290.1"/>
    <property type="molecule type" value="Genomic_DNA"/>
</dbReference>
<evidence type="ECO:0000256" key="1">
    <source>
        <dbReference type="SAM" id="MobiDB-lite"/>
    </source>
</evidence>
<dbReference type="RefSeq" id="WP_379573333.1">
    <property type="nucleotide sequence ID" value="NZ_JBHUFV010000026.1"/>
</dbReference>
<sequence length="130" mass="14405">MPGTAVRVDLRVGDLRQREMDRPAILLLRRPVHGRPHERVTEDHPYVERQQPVGPVRQDRRRGDAEPFGGTPHQRGVADRLGGGDQQEQSGLLGQGFDPGQEAPLDPARQRVGVQEAESARHPGHGQLAR</sequence>
<feature type="compositionally biased region" description="Basic and acidic residues" evidence="1">
    <location>
        <begin position="35"/>
        <end position="47"/>
    </location>
</feature>
<comment type="caution">
    <text evidence="2">The sequence shown here is derived from an EMBL/GenBank/DDBJ whole genome shotgun (WGS) entry which is preliminary data.</text>
</comment>